<dbReference type="RefSeq" id="WP_307158243.1">
    <property type="nucleotide sequence ID" value="NZ_JAUSWH010000006.1"/>
</dbReference>
<dbReference type="EMBL" id="JAUSWH010000006">
    <property type="protein sequence ID" value="MDQ0456049.1"/>
    <property type="molecule type" value="Genomic_DNA"/>
</dbReference>
<keyword evidence="2" id="KW-1185">Reference proteome</keyword>
<protein>
    <submittedName>
        <fullName evidence="1">Uncharacterized protein</fullName>
    </submittedName>
</protein>
<dbReference type="Proteomes" id="UP001235269">
    <property type="component" value="Unassembled WGS sequence"/>
</dbReference>
<organism evidence="1 2">
    <name type="scientific">Rhizobium paknamense</name>
    <dbReference type="NCBI Taxonomy" id="1206817"/>
    <lineage>
        <taxon>Bacteria</taxon>
        <taxon>Pseudomonadati</taxon>
        <taxon>Pseudomonadota</taxon>
        <taxon>Alphaproteobacteria</taxon>
        <taxon>Hyphomicrobiales</taxon>
        <taxon>Rhizobiaceae</taxon>
        <taxon>Rhizobium/Agrobacterium group</taxon>
        <taxon>Rhizobium</taxon>
    </lineage>
</organism>
<evidence type="ECO:0000313" key="1">
    <source>
        <dbReference type="EMBL" id="MDQ0456049.1"/>
    </source>
</evidence>
<evidence type="ECO:0000313" key="2">
    <source>
        <dbReference type="Proteomes" id="UP001235269"/>
    </source>
</evidence>
<gene>
    <name evidence="1" type="ORF">QO005_002389</name>
</gene>
<accession>A0ABU0ICS5</accession>
<name>A0ABU0ICS5_9HYPH</name>
<sequence length="207" mass="22425">MTIAYPLDLLAEFPGWSTKFELLHRQEQSRTEGGRTIVKDLGSPLWQATYQTRTLSANDLDYWRARLDLLEGGLQIFRGYPLSRARPVAYPGASALPQAVTLAALGDDNKSITLAGLPAGFQFSVGDMIEIADSGLYRVMEAASATAEGLTGPFELRPHLWPGTVTGRAVRLLRPACRMTLIPGSLSSDADVSSGRGSLSFQAIEVR</sequence>
<proteinExistence type="predicted"/>
<reference evidence="1 2" key="1">
    <citation type="submission" date="2023-07" db="EMBL/GenBank/DDBJ databases">
        <title>Genomic Encyclopedia of Type Strains, Phase IV (KMG-IV): sequencing the most valuable type-strain genomes for metagenomic binning, comparative biology and taxonomic classification.</title>
        <authorList>
            <person name="Goeker M."/>
        </authorList>
    </citation>
    <scope>NUCLEOTIDE SEQUENCE [LARGE SCALE GENOMIC DNA]</scope>
    <source>
        <strain evidence="1 2">DSM 100301</strain>
    </source>
</reference>
<comment type="caution">
    <text evidence="1">The sequence shown here is derived from an EMBL/GenBank/DDBJ whole genome shotgun (WGS) entry which is preliminary data.</text>
</comment>